<keyword evidence="1" id="KW-0614">Plasmid</keyword>
<dbReference type="EMBL" id="CP024308">
    <property type="protein sequence ID" value="AUX78591.1"/>
    <property type="molecule type" value="Genomic_DNA"/>
</dbReference>
<evidence type="ECO:0000313" key="2">
    <source>
        <dbReference type="Proteomes" id="UP000239340"/>
    </source>
</evidence>
<dbReference type="AlphaFoldDB" id="A0A2L0HAQ9"/>
<geneLocation type="plasmid" evidence="2">
    <name>psfrenxt3a</name>
</geneLocation>
<protein>
    <recommendedName>
        <fullName evidence="3">DUF982 domain-containing protein</fullName>
    </recommendedName>
</protein>
<dbReference type="Proteomes" id="UP000239340">
    <property type="component" value="Plasmid pSfreNXT3a"/>
</dbReference>
<evidence type="ECO:0008006" key="3">
    <source>
        <dbReference type="Google" id="ProtNLM"/>
    </source>
</evidence>
<organism evidence="1 2">
    <name type="scientific">Rhizobium fredii</name>
    <name type="common">Sinorhizobium fredii</name>
    <dbReference type="NCBI Taxonomy" id="380"/>
    <lineage>
        <taxon>Bacteria</taxon>
        <taxon>Pseudomonadati</taxon>
        <taxon>Pseudomonadota</taxon>
        <taxon>Alphaproteobacteria</taxon>
        <taxon>Hyphomicrobiales</taxon>
        <taxon>Rhizobiaceae</taxon>
        <taxon>Sinorhizobium/Ensifer group</taxon>
        <taxon>Sinorhizobium</taxon>
    </lineage>
</organism>
<accession>A0A2L0HAQ9</accession>
<sequence length="97" mass="11005">MKEAPWRGPLWVTLQNGMRRQFCGPYDALDFLENEWPSHGPLHARAVRACREALRHAEYVSSARNCFMAACVEASFLCTEAGNLQSRAGSKLMGRYR</sequence>
<evidence type="ECO:0000313" key="1">
    <source>
        <dbReference type="EMBL" id="AUX78591.1"/>
    </source>
</evidence>
<dbReference type="InterPro" id="IPR010385">
    <property type="entry name" value="DUF982"/>
</dbReference>
<dbReference type="Pfam" id="PF06169">
    <property type="entry name" value="DUF982"/>
    <property type="match status" value="1"/>
</dbReference>
<proteinExistence type="predicted"/>
<dbReference type="RefSeq" id="WP_072597431.1">
    <property type="nucleotide sequence ID" value="NZ_CP024308.1"/>
</dbReference>
<gene>
    <name evidence="1" type="ORF">NXT3_PA00303</name>
</gene>
<reference evidence="1 2" key="1">
    <citation type="submission" date="2017-10" db="EMBL/GenBank/DDBJ databases">
        <title>Analysis of the genome sequences of Rhizobium populations associated to common bean (phaseolus vulgaris).</title>
        <authorList>
            <person name="Bustos P."/>
            <person name="Santamaria R.I."/>
            <person name="Miranda-Sanchez F."/>
            <person name="Perez-Carrascal O."/>
            <person name="Juarez S."/>
            <person name="Lozano L."/>
            <person name="Martinez-Flores I."/>
            <person name="Vinuesa P."/>
            <person name="Martinez-Romero E."/>
            <person name="Cevallos M.A."/>
            <person name="Romero D."/>
            <person name="Davila G."/>
            <person name="Gonzalez V."/>
        </authorList>
    </citation>
    <scope>NUCLEOTIDE SEQUENCE [LARGE SCALE GENOMIC DNA]</scope>
    <source>
        <strain evidence="1 2">NXT3</strain>
        <plasmid evidence="2">Plasmid psfrenxt3a</plasmid>
    </source>
</reference>
<name>A0A2L0HAQ9_RHIFR</name>
<dbReference type="Gene3D" id="6.10.250.730">
    <property type="match status" value="1"/>
</dbReference>